<keyword evidence="2" id="KW-1185">Reference proteome</keyword>
<proteinExistence type="predicted"/>
<dbReference type="InParanoid" id="A0A067R6T2"/>
<dbReference type="Proteomes" id="UP000027135">
    <property type="component" value="Unassembled WGS sequence"/>
</dbReference>
<sequence>MFPCLIKARDDYVVHGVSQRNEKAQTALKCHTVSTKMIKLHLGKQPSSECKKFVFVTTGSIY</sequence>
<dbReference type="EMBL" id="KK852660">
    <property type="protein sequence ID" value="KDR19124.1"/>
    <property type="molecule type" value="Genomic_DNA"/>
</dbReference>
<evidence type="ECO:0000313" key="1">
    <source>
        <dbReference type="EMBL" id="KDR19124.1"/>
    </source>
</evidence>
<evidence type="ECO:0000313" key="2">
    <source>
        <dbReference type="Proteomes" id="UP000027135"/>
    </source>
</evidence>
<dbReference type="AlphaFoldDB" id="A0A067R6T2"/>
<gene>
    <name evidence="1" type="ORF">L798_07006</name>
</gene>
<name>A0A067R6T2_ZOONE</name>
<protein>
    <submittedName>
        <fullName evidence="1">Uncharacterized protein</fullName>
    </submittedName>
</protein>
<accession>A0A067R6T2</accession>
<reference evidence="1 2" key="1">
    <citation type="journal article" date="2014" name="Nat. Commun.">
        <title>Molecular traces of alternative social organization in a termite genome.</title>
        <authorList>
            <person name="Terrapon N."/>
            <person name="Li C."/>
            <person name="Robertson H.M."/>
            <person name="Ji L."/>
            <person name="Meng X."/>
            <person name="Booth W."/>
            <person name="Chen Z."/>
            <person name="Childers C.P."/>
            <person name="Glastad K.M."/>
            <person name="Gokhale K."/>
            <person name="Gowin J."/>
            <person name="Gronenberg W."/>
            <person name="Hermansen R.A."/>
            <person name="Hu H."/>
            <person name="Hunt B.G."/>
            <person name="Huylmans A.K."/>
            <person name="Khalil S.M."/>
            <person name="Mitchell R.D."/>
            <person name="Munoz-Torres M.C."/>
            <person name="Mustard J.A."/>
            <person name="Pan H."/>
            <person name="Reese J.T."/>
            <person name="Scharf M.E."/>
            <person name="Sun F."/>
            <person name="Vogel H."/>
            <person name="Xiao J."/>
            <person name="Yang W."/>
            <person name="Yang Z."/>
            <person name="Yang Z."/>
            <person name="Zhou J."/>
            <person name="Zhu J."/>
            <person name="Brent C.S."/>
            <person name="Elsik C.G."/>
            <person name="Goodisman M.A."/>
            <person name="Liberles D.A."/>
            <person name="Roe R.M."/>
            <person name="Vargo E.L."/>
            <person name="Vilcinskas A."/>
            <person name="Wang J."/>
            <person name="Bornberg-Bauer E."/>
            <person name="Korb J."/>
            <person name="Zhang G."/>
            <person name="Liebig J."/>
        </authorList>
    </citation>
    <scope>NUCLEOTIDE SEQUENCE [LARGE SCALE GENOMIC DNA]</scope>
    <source>
        <tissue evidence="1">Whole organism</tissue>
    </source>
</reference>
<organism evidence="1 2">
    <name type="scientific">Zootermopsis nevadensis</name>
    <name type="common">Dampwood termite</name>
    <dbReference type="NCBI Taxonomy" id="136037"/>
    <lineage>
        <taxon>Eukaryota</taxon>
        <taxon>Metazoa</taxon>
        <taxon>Ecdysozoa</taxon>
        <taxon>Arthropoda</taxon>
        <taxon>Hexapoda</taxon>
        <taxon>Insecta</taxon>
        <taxon>Pterygota</taxon>
        <taxon>Neoptera</taxon>
        <taxon>Polyneoptera</taxon>
        <taxon>Dictyoptera</taxon>
        <taxon>Blattodea</taxon>
        <taxon>Blattoidea</taxon>
        <taxon>Termitoidae</taxon>
        <taxon>Termopsidae</taxon>
        <taxon>Zootermopsis</taxon>
    </lineage>
</organism>